<proteinExistence type="predicted"/>
<evidence type="ECO:0000313" key="2">
    <source>
        <dbReference type="Proteomes" id="UP001232750"/>
    </source>
</evidence>
<organism evidence="1 2">
    <name type="scientific">Gordonibacter faecis</name>
    <dbReference type="NCBI Taxonomy" id="3047475"/>
    <lineage>
        <taxon>Bacteria</taxon>
        <taxon>Bacillati</taxon>
        <taxon>Actinomycetota</taxon>
        <taxon>Coriobacteriia</taxon>
        <taxon>Eggerthellales</taxon>
        <taxon>Eggerthellaceae</taxon>
        <taxon>Gordonibacter</taxon>
    </lineage>
</organism>
<evidence type="ECO:0000313" key="1">
    <source>
        <dbReference type="EMBL" id="MDJ1650567.1"/>
    </source>
</evidence>
<gene>
    <name evidence="1" type="ORF">QNJ86_07125</name>
</gene>
<dbReference type="EMBL" id="JASJEU010000013">
    <property type="protein sequence ID" value="MDJ1650567.1"/>
    <property type="molecule type" value="Genomic_DNA"/>
</dbReference>
<sequence>MLFGMPFCVLFTLLFCVLFALLFANLGRPIVQNACRLGGVTWRCGGFG</sequence>
<reference evidence="1 2" key="1">
    <citation type="submission" date="2023-05" db="EMBL/GenBank/DDBJ databases">
        <title>Gordonibacter KGMB12511T sp. nov., isolated from faeces of healthy Korean.</title>
        <authorList>
            <person name="Kim H.S."/>
            <person name="Kim J.-S."/>
            <person name="Suh M.K."/>
            <person name="Eom M.K."/>
            <person name="Do H.E."/>
            <person name="Lee J.-S."/>
        </authorList>
    </citation>
    <scope>NUCLEOTIDE SEQUENCE [LARGE SCALE GENOMIC DNA]</scope>
    <source>
        <strain evidence="1 2">KGMB12511</strain>
    </source>
</reference>
<keyword evidence="2" id="KW-1185">Reference proteome</keyword>
<accession>A0ABT7DMU6</accession>
<dbReference type="RefSeq" id="WP_283831909.1">
    <property type="nucleotide sequence ID" value="NZ_JASJEU010000013.1"/>
</dbReference>
<name>A0ABT7DMU6_9ACTN</name>
<dbReference type="Proteomes" id="UP001232750">
    <property type="component" value="Unassembled WGS sequence"/>
</dbReference>
<protein>
    <submittedName>
        <fullName evidence="1">Uncharacterized protein</fullName>
    </submittedName>
</protein>
<comment type="caution">
    <text evidence="1">The sequence shown here is derived from an EMBL/GenBank/DDBJ whole genome shotgun (WGS) entry which is preliminary data.</text>
</comment>